<dbReference type="GO" id="GO:0003924">
    <property type="term" value="F:GTPase activity"/>
    <property type="evidence" value="ECO:0007669"/>
    <property type="project" value="InterPro"/>
</dbReference>
<dbReference type="PROSITE" id="PS51721">
    <property type="entry name" value="G_CP"/>
    <property type="match status" value="1"/>
</dbReference>
<accession>A0AAV9IIZ9</accession>
<dbReference type="EMBL" id="JANCYU010000051">
    <property type="protein sequence ID" value="KAK4527440.1"/>
    <property type="molecule type" value="Genomic_DNA"/>
</dbReference>
<dbReference type="AlphaFoldDB" id="A0AAV9IIZ9"/>
<dbReference type="GO" id="GO:0005829">
    <property type="term" value="C:cytosol"/>
    <property type="evidence" value="ECO:0007669"/>
    <property type="project" value="TreeGrafter"/>
</dbReference>
<evidence type="ECO:0000256" key="5">
    <source>
        <dbReference type="ARBA" id="ARBA00023134"/>
    </source>
</evidence>
<dbReference type="Pfam" id="PF01926">
    <property type="entry name" value="MMR_HSR1"/>
    <property type="match status" value="1"/>
</dbReference>
<protein>
    <recommendedName>
        <fullName evidence="7">CP-type G domain-containing protein</fullName>
    </recommendedName>
</protein>
<sequence>MKGDDDLGRSLQKARTTTSKRRNRANRAINTTSHSIIETSDLASLLLEAELADRNFEAERNKTVIFEVGDGKKEAENAEKGKKVFGLEALQIPRRPKWNERTTPAELARLEKQSFLEWRRKLANIEENQHILITPYEKNLEIWRQLWRVVENSDLLLHIVDARNPLLYYSQDFEKYVGEVSSNKRTALVLNKADLLTSEMRQKWSEYFLKKNIRFVFFSAKLENTADNICGKNVLHHEIMSSEALIDFMKSFRSSSFVSMNNGKPFVVGLVGYPNVGKSSTINSLLKAKRTAVSSTPGKTKHFQTLFLEKDLLLCDCPGLVFPNFTHSKEELICNGILPIDQLRDPLPPTEYVCRRVAGTYLKTLYGINLQQGEENKLDARSLLERYATLRGFMTRNGNPDIQRSARIILKDYVNARIVYCEPPPSPL</sequence>
<gene>
    <name evidence="8" type="ORF">GAYE_SCF39G5362</name>
</gene>
<comment type="subcellular location">
    <subcellularLocation>
        <location evidence="1">Cytoplasm</location>
    </subcellularLocation>
</comment>
<evidence type="ECO:0000256" key="4">
    <source>
        <dbReference type="ARBA" id="ARBA00022801"/>
    </source>
</evidence>
<name>A0AAV9IIZ9_9RHOD</name>
<evidence type="ECO:0000256" key="6">
    <source>
        <dbReference type="SAM" id="MobiDB-lite"/>
    </source>
</evidence>
<dbReference type="InterPro" id="IPR006073">
    <property type="entry name" value="GTP-bd"/>
</dbReference>
<evidence type="ECO:0000259" key="7">
    <source>
        <dbReference type="PROSITE" id="PS51721"/>
    </source>
</evidence>
<organism evidence="8 9">
    <name type="scientific">Galdieria yellowstonensis</name>
    <dbReference type="NCBI Taxonomy" id="3028027"/>
    <lineage>
        <taxon>Eukaryota</taxon>
        <taxon>Rhodophyta</taxon>
        <taxon>Bangiophyceae</taxon>
        <taxon>Galdieriales</taxon>
        <taxon>Galdieriaceae</taxon>
        <taxon>Galdieria</taxon>
    </lineage>
</organism>
<dbReference type="InterPro" id="IPR023179">
    <property type="entry name" value="GTP-bd_ortho_bundle_sf"/>
</dbReference>
<dbReference type="InterPro" id="IPR043358">
    <property type="entry name" value="GNL1-like"/>
</dbReference>
<keyword evidence="2" id="KW-0963">Cytoplasm</keyword>
<feature type="domain" description="CP-type G" evidence="7">
    <location>
        <begin position="143"/>
        <end position="323"/>
    </location>
</feature>
<dbReference type="InterPro" id="IPR030378">
    <property type="entry name" value="G_CP_dom"/>
</dbReference>
<evidence type="ECO:0000313" key="8">
    <source>
        <dbReference type="EMBL" id="KAK4527440.1"/>
    </source>
</evidence>
<reference evidence="8 9" key="1">
    <citation type="submission" date="2022-07" db="EMBL/GenBank/DDBJ databases">
        <title>Genome-wide signatures of adaptation to extreme environments.</title>
        <authorList>
            <person name="Cho C.H."/>
            <person name="Yoon H.S."/>
        </authorList>
    </citation>
    <scope>NUCLEOTIDE SEQUENCE [LARGE SCALE GENOMIC DNA]</scope>
    <source>
        <strain evidence="8 9">108.79 E11</strain>
    </source>
</reference>
<dbReference type="PANTHER" id="PTHR45709">
    <property type="entry name" value="LARGE SUBUNIT GTPASE 1 HOMOLOG-RELATED"/>
    <property type="match status" value="1"/>
</dbReference>
<evidence type="ECO:0000256" key="2">
    <source>
        <dbReference type="ARBA" id="ARBA00022490"/>
    </source>
</evidence>
<dbReference type="Gene3D" id="1.10.1580.10">
    <property type="match status" value="1"/>
</dbReference>
<dbReference type="Gene3D" id="3.40.50.300">
    <property type="entry name" value="P-loop containing nucleotide triphosphate hydrolases"/>
    <property type="match status" value="1"/>
</dbReference>
<keyword evidence="3" id="KW-0547">Nucleotide-binding</keyword>
<feature type="region of interest" description="Disordered" evidence="6">
    <location>
        <begin position="1"/>
        <end position="28"/>
    </location>
</feature>
<comment type="caution">
    <text evidence="8">The sequence shown here is derived from an EMBL/GenBank/DDBJ whole genome shotgun (WGS) entry which is preliminary data.</text>
</comment>
<evidence type="ECO:0000256" key="3">
    <source>
        <dbReference type="ARBA" id="ARBA00022741"/>
    </source>
</evidence>
<proteinExistence type="predicted"/>
<evidence type="ECO:0000313" key="9">
    <source>
        <dbReference type="Proteomes" id="UP001300502"/>
    </source>
</evidence>
<keyword evidence="4" id="KW-0378">Hydrolase</keyword>
<dbReference type="PANTHER" id="PTHR45709:SF2">
    <property type="entry name" value="LARGE SUBUNIT GTPASE 1 HOMOLOG"/>
    <property type="match status" value="1"/>
</dbReference>
<dbReference type="Proteomes" id="UP001300502">
    <property type="component" value="Unassembled WGS sequence"/>
</dbReference>
<dbReference type="CDD" id="cd01857">
    <property type="entry name" value="HSR1_MMR1"/>
    <property type="match status" value="1"/>
</dbReference>
<dbReference type="InterPro" id="IPR027417">
    <property type="entry name" value="P-loop_NTPase"/>
</dbReference>
<keyword evidence="5" id="KW-0342">GTP-binding</keyword>
<keyword evidence="9" id="KW-1185">Reference proteome</keyword>
<evidence type="ECO:0000256" key="1">
    <source>
        <dbReference type="ARBA" id="ARBA00004496"/>
    </source>
</evidence>
<dbReference type="GO" id="GO:0005525">
    <property type="term" value="F:GTP binding"/>
    <property type="evidence" value="ECO:0007669"/>
    <property type="project" value="UniProtKB-KW"/>
</dbReference>
<dbReference type="SUPFAM" id="SSF52540">
    <property type="entry name" value="P-loop containing nucleoside triphosphate hydrolases"/>
    <property type="match status" value="1"/>
</dbReference>